<dbReference type="Proteomes" id="UP001055868">
    <property type="component" value="Chromosome"/>
</dbReference>
<evidence type="ECO:0000313" key="3">
    <source>
        <dbReference type="Proteomes" id="UP001055868"/>
    </source>
</evidence>
<feature type="region of interest" description="Disordered" evidence="1">
    <location>
        <begin position="1"/>
        <end position="36"/>
    </location>
</feature>
<proteinExistence type="predicted"/>
<sequence>MSAPARRGSTPRSRTPRPTPRPVAYHDDAPREGTRVFSDGSVAPVMRTSFDVSAYTIEVPGKIDVDAEEIARAARDLTADPHGIEAHDLEDLRRDLAFLHSLESTALTETRTMYSSWTANEARITAFLGSWLWERHWWAHALQEIVEALPGGGHDVERPHLPHPRLPHPHLPNAAAALRHAYVERALPIVGPGWTWLAGEKVTAGHMARMAIQEGGLRAAVDALLPRATQVPEAGRVLGELLARRTRTMEFFRLEAIARITRSRGEAIAARAVLAVGGDPMRPAGQHLPDEETALPSIFRRASDRAALRSARFEITRLLPGPDLHGLLGPARAIRRGVGRAGGVVAHAGGVMAQTGGVMAQAGGAVAHAGGAVAQKGAGIVQQGVGRADGGADGIRP</sequence>
<feature type="compositionally biased region" description="Basic and acidic residues" evidence="1">
    <location>
        <begin position="24"/>
        <end position="34"/>
    </location>
</feature>
<reference evidence="2" key="1">
    <citation type="submission" date="2022-05" db="EMBL/GenBank/DDBJ databases">
        <title>Genomic analysis of Brachybacterium sp. CBA3104.</title>
        <authorList>
            <person name="Roh S.W."/>
            <person name="Kim Y.B."/>
            <person name="Kim Y."/>
        </authorList>
    </citation>
    <scope>NUCLEOTIDE SEQUENCE</scope>
    <source>
        <strain evidence="2">CBA3104</strain>
    </source>
</reference>
<evidence type="ECO:0000256" key="1">
    <source>
        <dbReference type="SAM" id="MobiDB-lite"/>
    </source>
</evidence>
<organism evidence="2 3">
    <name type="scientific">Brachybacterium kimchii</name>
    <dbReference type="NCBI Taxonomy" id="2942909"/>
    <lineage>
        <taxon>Bacteria</taxon>
        <taxon>Bacillati</taxon>
        <taxon>Actinomycetota</taxon>
        <taxon>Actinomycetes</taxon>
        <taxon>Micrococcales</taxon>
        <taxon>Dermabacteraceae</taxon>
        <taxon>Brachybacterium</taxon>
    </lineage>
</organism>
<evidence type="ECO:0000313" key="2">
    <source>
        <dbReference type="EMBL" id="UQN28445.1"/>
    </source>
</evidence>
<gene>
    <name evidence="2" type="ORF">M4486_12430</name>
</gene>
<accession>A0ABY4N4Z5</accession>
<name>A0ABY4N4Z5_9MICO</name>
<protein>
    <submittedName>
        <fullName evidence="2">Uncharacterized protein</fullName>
    </submittedName>
</protein>
<dbReference type="EMBL" id="CP097218">
    <property type="protein sequence ID" value="UQN28445.1"/>
    <property type="molecule type" value="Genomic_DNA"/>
</dbReference>
<feature type="compositionally biased region" description="Low complexity" evidence="1">
    <location>
        <begin position="1"/>
        <end position="13"/>
    </location>
</feature>
<dbReference type="RefSeq" id="WP_249477523.1">
    <property type="nucleotide sequence ID" value="NZ_CP097218.1"/>
</dbReference>
<keyword evidence="3" id="KW-1185">Reference proteome</keyword>